<dbReference type="CDD" id="cd00093">
    <property type="entry name" value="HTH_XRE"/>
    <property type="match status" value="1"/>
</dbReference>
<feature type="domain" description="HTH cro/C1-type" evidence="1">
    <location>
        <begin position="18"/>
        <end position="72"/>
    </location>
</feature>
<dbReference type="InterPro" id="IPR010982">
    <property type="entry name" value="Lambda_DNA-bd_dom_sf"/>
</dbReference>
<sequence>MPERPGPATRTRRVCAALRALRKNNRLTLHQVAIALGVSVTKVQRMETGRRGLRADDVTALLTLYQVPAEERAELLALVRPPASPGWWQAPGSRLPADLRQLIGLEDEAAVVRDFELAMVPTLLQTAEYARSALGGMDHRLHEPDLGRQVAATMTRQMVLSRPMPPSLHCVVEESALHRPIGGPGVLARQLQALCLLAERPNVTLRVLPLSRGAHPGLRGSMTILEFADAPPLVRVPVAGTHTFLQHTHEVDLAREAWQVLEHLSLPPAESAHLLGGYAGELACAS</sequence>
<dbReference type="SMART" id="SM00530">
    <property type="entry name" value="HTH_XRE"/>
    <property type="match status" value="1"/>
</dbReference>
<dbReference type="Gene3D" id="1.10.260.40">
    <property type="entry name" value="lambda repressor-like DNA-binding domains"/>
    <property type="match status" value="1"/>
</dbReference>
<gene>
    <name evidence="2" type="ORF">HNR67_000989</name>
</gene>
<dbReference type="AlphaFoldDB" id="A0A7W7FQF0"/>
<dbReference type="Pfam" id="PF13560">
    <property type="entry name" value="HTH_31"/>
    <property type="match status" value="1"/>
</dbReference>
<reference evidence="2 3" key="1">
    <citation type="submission" date="2020-08" db="EMBL/GenBank/DDBJ databases">
        <title>Sequencing the genomes of 1000 actinobacteria strains.</title>
        <authorList>
            <person name="Klenk H.-P."/>
        </authorList>
    </citation>
    <scope>NUCLEOTIDE SEQUENCE [LARGE SCALE GENOMIC DNA]</scope>
    <source>
        <strain evidence="2 3">DSM 44230</strain>
    </source>
</reference>
<dbReference type="RefSeq" id="WP_185000938.1">
    <property type="nucleotide sequence ID" value="NZ_BAAAUI010000018.1"/>
</dbReference>
<name>A0A7W7FQF0_9PSEU</name>
<accession>A0A7W7FQF0</accession>
<dbReference type="PROSITE" id="PS50943">
    <property type="entry name" value="HTH_CROC1"/>
    <property type="match status" value="1"/>
</dbReference>
<comment type="caution">
    <text evidence="2">The sequence shown here is derived from an EMBL/GenBank/DDBJ whole genome shotgun (WGS) entry which is preliminary data.</text>
</comment>
<dbReference type="Pfam" id="PF19054">
    <property type="entry name" value="DUF5753"/>
    <property type="match status" value="1"/>
</dbReference>
<proteinExistence type="predicted"/>
<dbReference type="InterPro" id="IPR001387">
    <property type="entry name" value="Cro/C1-type_HTH"/>
</dbReference>
<dbReference type="SUPFAM" id="SSF47413">
    <property type="entry name" value="lambda repressor-like DNA-binding domains"/>
    <property type="match status" value="1"/>
</dbReference>
<evidence type="ECO:0000313" key="2">
    <source>
        <dbReference type="EMBL" id="MBB4674871.1"/>
    </source>
</evidence>
<keyword evidence="3" id="KW-1185">Reference proteome</keyword>
<dbReference type="GO" id="GO:0003677">
    <property type="term" value="F:DNA binding"/>
    <property type="evidence" value="ECO:0007669"/>
    <property type="project" value="InterPro"/>
</dbReference>
<evidence type="ECO:0000259" key="1">
    <source>
        <dbReference type="PROSITE" id="PS50943"/>
    </source>
</evidence>
<dbReference type="InterPro" id="IPR043917">
    <property type="entry name" value="DUF5753"/>
</dbReference>
<organism evidence="2 3">
    <name type="scientific">Crossiella cryophila</name>
    <dbReference type="NCBI Taxonomy" id="43355"/>
    <lineage>
        <taxon>Bacteria</taxon>
        <taxon>Bacillati</taxon>
        <taxon>Actinomycetota</taxon>
        <taxon>Actinomycetes</taxon>
        <taxon>Pseudonocardiales</taxon>
        <taxon>Pseudonocardiaceae</taxon>
        <taxon>Crossiella</taxon>
    </lineage>
</organism>
<protein>
    <submittedName>
        <fullName evidence="2">Transcriptional regulator with XRE-family HTH domain</fullName>
    </submittedName>
</protein>
<evidence type="ECO:0000313" key="3">
    <source>
        <dbReference type="Proteomes" id="UP000533598"/>
    </source>
</evidence>
<dbReference type="EMBL" id="JACHMH010000001">
    <property type="protein sequence ID" value="MBB4674871.1"/>
    <property type="molecule type" value="Genomic_DNA"/>
</dbReference>
<dbReference type="Proteomes" id="UP000533598">
    <property type="component" value="Unassembled WGS sequence"/>
</dbReference>